<dbReference type="Gene3D" id="4.10.320.10">
    <property type="entry name" value="E3-binding domain"/>
    <property type="match status" value="1"/>
</dbReference>
<feature type="domain" description="Ubiquitin-like" evidence="2">
    <location>
        <begin position="451"/>
        <end position="499"/>
    </location>
</feature>
<dbReference type="InterPro" id="IPR023213">
    <property type="entry name" value="CAT-like_dom_sf"/>
</dbReference>
<dbReference type="EnsemblPlants" id="TraesCS2D02G018700.1">
    <property type="protein sequence ID" value="TraesCS2D02G018700.1"/>
    <property type="gene ID" value="TraesCS2D02G018700"/>
</dbReference>
<dbReference type="Gramene" id="TraesCS2D02G018700.1">
    <property type="protein sequence ID" value="TraesCS2D02G018700.1"/>
    <property type="gene ID" value="TraesCS2D02G018700"/>
</dbReference>
<dbReference type="InterPro" id="IPR036625">
    <property type="entry name" value="E3-bd_dom_sf"/>
</dbReference>
<keyword evidence="4" id="KW-1185">Reference proteome</keyword>
<reference evidence="3" key="1">
    <citation type="submission" date="2018-08" db="EMBL/GenBank/DDBJ databases">
        <authorList>
            <person name="Rossello M."/>
        </authorList>
    </citation>
    <scope>NUCLEOTIDE SEQUENCE [LARGE SCALE GENOMIC DNA]</scope>
    <source>
        <strain evidence="3">cv. Chinese Spring</strain>
    </source>
</reference>
<evidence type="ECO:0000256" key="1">
    <source>
        <dbReference type="SAM" id="MobiDB-lite"/>
    </source>
</evidence>
<feature type="compositionally biased region" description="Acidic residues" evidence="1">
    <location>
        <begin position="27"/>
        <end position="38"/>
    </location>
</feature>
<dbReference type="GO" id="GO:0045254">
    <property type="term" value="C:pyruvate dehydrogenase complex"/>
    <property type="evidence" value="ECO:0007669"/>
    <property type="project" value="InterPro"/>
</dbReference>
<dbReference type="AlphaFoldDB" id="A0A3B6D4I7"/>
<dbReference type="Gene3D" id="3.30.559.10">
    <property type="entry name" value="Chloramphenicol acetyltransferase-like domain"/>
    <property type="match status" value="1"/>
</dbReference>
<dbReference type="InterPro" id="IPR001078">
    <property type="entry name" value="2-oxoacid_DH_actylTfrase"/>
</dbReference>
<dbReference type="Gramene" id="TraesCLE_scaffold_031198_01G000100.1">
    <property type="protein sequence ID" value="TraesCLE_scaffold_031198_01G000100.1"/>
    <property type="gene ID" value="TraesCLE_scaffold_031198_01G000100"/>
</dbReference>
<dbReference type="RefSeq" id="XP_044329693.1">
    <property type="nucleotide sequence ID" value="XM_044473758.1"/>
</dbReference>
<dbReference type="GO" id="GO:0006086">
    <property type="term" value="P:pyruvate decarboxylation to acetyl-CoA"/>
    <property type="evidence" value="ECO:0007669"/>
    <property type="project" value="InterPro"/>
</dbReference>
<dbReference type="PANTHER" id="PTHR23151:SF90">
    <property type="entry name" value="DIHYDROLIPOYLLYSINE-RESIDUE ACETYLTRANSFERASE COMPONENT OF PYRUVATE DEHYDROGENASE COMPLEX, MITOCHONDRIAL-RELATED"/>
    <property type="match status" value="1"/>
</dbReference>
<dbReference type="InterPro" id="IPR000626">
    <property type="entry name" value="Ubiquitin-like_dom"/>
</dbReference>
<dbReference type="OrthoDB" id="10389284at2759"/>
<gene>
    <name evidence="3" type="primary">LOC123051026</name>
</gene>
<evidence type="ECO:0000313" key="4">
    <source>
        <dbReference type="Proteomes" id="UP000019116"/>
    </source>
</evidence>
<dbReference type="STRING" id="4565.A0A3B6D4I7"/>
<name>A0A3B6D4I7_WHEAT</name>
<dbReference type="PANTHER" id="PTHR23151">
    <property type="entry name" value="DIHYDROLIPOAMIDE ACETYL/SUCCINYL-TRANSFERASE-RELATED"/>
    <property type="match status" value="1"/>
</dbReference>
<dbReference type="Gramene" id="TraesROB_scaffold_044437_01G000100.1">
    <property type="protein sequence ID" value="TraesROB_scaffold_044437_01G000100.1"/>
    <property type="gene ID" value="TraesROB_scaffold_044437_01G000100"/>
</dbReference>
<dbReference type="Pfam" id="PF00198">
    <property type="entry name" value="2-oxoacid_dh"/>
    <property type="match status" value="1"/>
</dbReference>
<dbReference type="SUPFAM" id="SSF52777">
    <property type="entry name" value="CoA-dependent acyltransferases"/>
    <property type="match status" value="1"/>
</dbReference>
<dbReference type="GeneID" id="123051026"/>
<feature type="region of interest" description="Disordered" evidence="1">
    <location>
        <begin position="1"/>
        <end position="52"/>
    </location>
</feature>
<organism evidence="3">
    <name type="scientific">Triticum aestivum</name>
    <name type="common">Wheat</name>
    <dbReference type="NCBI Taxonomy" id="4565"/>
    <lineage>
        <taxon>Eukaryota</taxon>
        <taxon>Viridiplantae</taxon>
        <taxon>Streptophyta</taxon>
        <taxon>Embryophyta</taxon>
        <taxon>Tracheophyta</taxon>
        <taxon>Spermatophyta</taxon>
        <taxon>Magnoliopsida</taxon>
        <taxon>Liliopsida</taxon>
        <taxon>Poales</taxon>
        <taxon>Poaceae</taxon>
        <taxon>BOP clade</taxon>
        <taxon>Pooideae</taxon>
        <taxon>Triticodae</taxon>
        <taxon>Triticeae</taxon>
        <taxon>Triticinae</taxon>
        <taxon>Triticum</taxon>
    </lineage>
</organism>
<protein>
    <recommendedName>
        <fullName evidence="2">Ubiquitin-like domain-containing protein</fullName>
    </recommendedName>
</protein>
<feature type="region of interest" description="Disordered" evidence="1">
    <location>
        <begin position="182"/>
        <end position="205"/>
    </location>
</feature>
<sequence length="804" mass="88566">MAPSDGPGGDHRARPSMRDRPAAAGECEADGVAEEEEEAAARRGCYPNPAPRGKQVVVEETSGKGAPADGVQDVVQRLGLCRHPARRRPLQFGEGTSAAGAEEAVRTCSQIGPAASCVPVASGGRGGGGGRGDRCVYIYGCTSRPQASKLAPTSDLAPKVICLILEEEGDIDKFKGYKPSAADVSKAKREPPKPNNEVQLSSVKGTGPDGGILKADIEDYLASVAKGGKGESFAASGLACTDIPNAQIRKVTADRLLASKQTIPHYYLTVDTPVDKLIKLLGELNLLQEASGGKKISKDLVRKDADKTGLATIGEEVKQLAQRARDNSLKPQDYEAFSDFPDFVCSDRGGYPGSNNGKCNYISKMNFYLRAGSMSDDVILVSDGEESSNYSLRFEELKGFKNSSNSSKGLVQKIDSDYYTEGVSQVFLHLCGTTNSHQENLYTSNVNMLMKVACDKVGVKSKDFYSIYCGKVLDPKQLLSYYQINKDSKIIINPRLRGGCAGDKTWDDFVRSQKHYTMVSLPPKDLVLLRQDGSAQQGPILVKYLAEPMQFRSRNVLIQLCRRHYSGTSYGGKITSKNILFDRYGNVRIDSAPERFTQHSAKLDYEAIGKILDDLFQDKEYPMHFFQLVDFLRYGPAVDCQSEAVIAFVTNHSSLLSHYVRVSISEILVQLVERLHPDVMAVLVDTLAKFSWVNTAKNVAAMNYTYFYHSRSNQDGTLWVPYVNDWVGLLKFSNNFFKHHKWTSLEKLDAAFSLMERRNFIPRFLLTILVTLKDSENQCPALIQSFIDQVVGMLGNNVIDLERG</sequence>
<dbReference type="Proteomes" id="UP000019116">
    <property type="component" value="Chromosome 2D"/>
</dbReference>
<dbReference type="InterPro" id="IPR029071">
    <property type="entry name" value="Ubiquitin-like_domsf"/>
</dbReference>
<dbReference type="Gramene" id="TraesCS2D03G0035700.1">
    <property type="protein sequence ID" value="TraesCS2D03G0035700.1.CDS"/>
    <property type="gene ID" value="TraesCS2D03G0035700"/>
</dbReference>
<proteinExistence type="predicted"/>
<dbReference type="Gramene" id="TraesCAD_scaffold_007809_01G000900.1">
    <property type="protein sequence ID" value="TraesCAD_scaffold_007809_01G000900.1"/>
    <property type="gene ID" value="TraesCAD_scaffold_007809_01G000900"/>
</dbReference>
<evidence type="ECO:0000259" key="2">
    <source>
        <dbReference type="PROSITE" id="PS50053"/>
    </source>
</evidence>
<dbReference type="SUPFAM" id="SSF54236">
    <property type="entry name" value="Ubiquitin-like"/>
    <property type="match status" value="1"/>
</dbReference>
<feature type="compositionally biased region" description="Basic and acidic residues" evidence="1">
    <location>
        <begin position="8"/>
        <end position="21"/>
    </location>
</feature>
<dbReference type="PROSITE" id="PS50053">
    <property type="entry name" value="UBIQUITIN_2"/>
    <property type="match status" value="1"/>
</dbReference>
<evidence type="ECO:0000313" key="3">
    <source>
        <dbReference type="EnsemblPlants" id="TraesCS2D02G018700.1"/>
    </source>
</evidence>
<accession>A0A3B6D4I7</accession>
<reference evidence="3" key="2">
    <citation type="submission" date="2018-10" db="UniProtKB">
        <authorList>
            <consortium name="EnsemblPlants"/>
        </authorList>
    </citation>
    <scope>IDENTIFICATION</scope>
</reference>
<dbReference type="InterPro" id="IPR045257">
    <property type="entry name" value="E2/Pdx1"/>
</dbReference>
<dbReference type="GO" id="GO:0004742">
    <property type="term" value="F:dihydrolipoyllysine-residue acetyltransferase activity"/>
    <property type="evidence" value="ECO:0000318"/>
    <property type="project" value="GO_Central"/>
</dbReference>